<gene>
    <name evidence="1" type="ORF">NLG97_g1219</name>
</gene>
<organism evidence="1 2">
    <name type="scientific">Lecanicillium saksenae</name>
    <dbReference type="NCBI Taxonomy" id="468837"/>
    <lineage>
        <taxon>Eukaryota</taxon>
        <taxon>Fungi</taxon>
        <taxon>Dikarya</taxon>
        <taxon>Ascomycota</taxon>
        <taxon>Pezizomycotina</taxon>
        <taxon>Sordariomycetes</taxon>
        <taxon>Hypocreomycetidae</taxon>
        <taxon>Hypocreales</taxon>
        <taxon>Cordycipitaceae</taxon>
        <taxon>Lecanicillium</taxon>
    </lineage>
</organism>
<evidence type="ECO:0000313" key="1">
    <source>
        <dbReference type="EMBL" id="KAJ3498325.1"/>
    </source>
</evidence>
<name>A0ACC1R4C4_9HYPO</name>
<reference evidence="1" key="1">
    <citation type="submission" date="2022-07" db="EMBL/GenBank/DDBJ databases">
        <title>Genome Sequence of Lecanicillium saksenae.</title>
        <authorList>
            <person name="Buettner E."/>
        </authorList>
    </citation>
    <scope>NUCLEOTIDE SEQUENCE</scope>
    <source>
        <strain evidence="1">VT-O1</strain>
    </source>
</reference>
<accession>A0ACC1R4C4</accession>
<evidence type="ECO:0000313" key="2">
    <source>
        <dbReference type="Proteomes" id="UP001148737"/>
    </source>
</evidence>
<dbReference type="EMBL" id="JANAKD010000057">
    <property type="protein sequence ID" value="KAJ3498325.1"/>
    <property type="molecule type" value="Genomic_DNA"/>
</dbReference>
<comment type="caution">
    <text evidence="1">The sequence shown here is derived from an EMBL/GenBank/DDBJ whole genome shotgun (WGS) entry which is preliminary data.</text>
</comment>
<protein>
    <submittedName>
        <fullName evidence="1">Uncharacterized protein</fullName>
    </submittedName>
</protein>
<proteinExistence type="predicted"/>
<keyword evidence="2" id="KW-1185">Reference proteome</keyword>
<dbReference type="Proteomes" id="UP001148737">
    <property type="component" value="Unassembled WGS sequence"/>
</dbReference>
<sequence length="355" mass="40338">MSSLFNFARATLPPHCIATSFAPDLEIHTSNRSIADELQGRSLHIPSLSSILAPLAAGTTPGFDELKHRINSRLDAIVECPVMRKKVDAIDLPLQMSRWYPYSSLDNQELLALYNLWLFVWDDVFDGEDAQEIQPADMGSIFEETMDYVKFHLGLADSPEEPQAPTPATALFQHAGKLIKERCDLEQRQRFFREVEFYVLSCAHEHKTIASGILPSLQHYWEYRLGTTSVYTGCALADLMAGVRLPWELIDTEEMQIIWTEVNLNVIIVNDILSLKKEMHGSVHSLLPIFMNETGKDMDAAAADIINRLRFSVENFTATSQKLFAMVGQDKELQESLAKYLELLEYNMTGNYTWR</sequence>